<reference evidence="1 2" key="1">
    <citation type="submission" date="2009-01" db="EMBL/GenBank/DDBJ databases">
        <authorList>
            <person name="Fulton L."/>
            <person name="Clifton S."/>
            <person name="Fulton B."/>
            <person name="Xu J."/>
            <person name="Minx P."/>
            <person name="Pepin K.H."/>
            <person name="Johnson M."/>
            <person name="Bhonagiri V."/>
            <person name="Nash W.E."/>
            <person name="Mardis E.R."/>
            <person name="Wilson R.K."/>
        </authorList>
    </citation>
    <scope>NUCLEOTIDE SEQUENCE [LARGE SCALE GENOMIC DNA]</scope>
    <source>
        <strain evidence="1 2">DSM 5476</strain>
    </source>
</reference>
<protein>
    <submittedName>
        <fullName evidence="1">Uncharacterized protein</fullName>
    </submittedName>
</protein>
<evidence type="ECO:0000313" key="1">
    <source>
        <dbReference type="EMBL" id="EEG28940.1"/>
    </source>
</evidence>
<keyword evidence="2" id="KW-1185">Reference proteome</keyword>
<name>C0EHW8_9FIRM</name>
<reference evidence="1 2" key="2">
    <citation type="submission" date="2009-02" db="EMBL/GenBank/DDBJ databases">
        <title>Draft genome sequence of Clostridium methylpentosum (DSM 5476).</title>
        <authorList>
            <person name="Sudarsanam P."/>
            <person name="Ley R."/>
            <person name="Guruge J."/>
            <person name="Turnbaugh P.J."/>
            <person name="Mahowald M."/>
            <person name="Liep D."/>
            <person name="Gordon J."/>
        </authorList>
    </citation>
    <scope>NUCLEOTIDE SEQUENCE [LARGE SCALE GENOMIC DNA]</scope>
    <source>
        <strain evidence="1 2">DSM 5476</strain>
    </source>
</reference>
<sequence>MRSVLSCICIFTKKQGRGISPSPAHRQSRHAQIDWMNRIF</sequence>
<proteinExistence type="predicted"/>
<dbReference type="STRING" id="537013.CLOSTMETH_03463"/>
<dbReference type="EMBL" id="ACEC01000122">
    <property type="protein sequence ID" value="EEG28940.1"/>
    <property type="molecule type" value="Genomic_DNA"/>
</dbReference>
<comment type="caution">
    <text evidence="1">The sequence shown here is derived from an EMBL/GenBank/DDBJ whole genome shotgun (WGS) entry which is preliminary data.</text>
</comment>
<dbReference type="HOGENOM" id="CLU_3287505_0_0_9"/>
<dbReference type="Proteomes" id="UP000003340">
    <property type="component" value="Unassembled WGS sequence"/>
</dbReference>
<accession>C0EHW8</accession>
<evidence type="ECO:0000313" key="2">
    <source>
        <dbReference type="Proteomes" id="UP000003340"/>
    </source>
</evidence>
<dbReference type="AlphaFoldDB" id="C0EHW8"/>
<organism evidence="1 2">
    <name type="scientific">[Clostridium] methylpentosum DSM 5476</name>
    <dbReference type="NCBI Taxonomy" id="537013"/>
    <lineage>
        <taxon>Bacteria</taxon>
        <taxon>Bacillati</taxon>
        <taxon>Bacillota</taxon>
        <taxon>Clostridia</taxon>
        <taxon>Eubacteriales</taxon>
        <taxon>Oscillospiraceae</taxon>
        <taxon>Oscillospiraceae incertae sedis</taxon>
    </lineage>
</organism>
<gene>
    <name evidence="1" type="ORF">CLOSTMETH_03463</name>
</gene>